<proteinExistence type="predicted"/>
<dbReference type="Pfam" id="PF17164">
    <property type="entry name" value="DUF5122"/>
    <property type="match status" value="1"/>
</dbReference>
<name>A0A7C3MIC8_DICTH</name>
<gene>
    <name evidence="2" type="ORF">ENW00_00600</name>
</gene>
<dbReference type="PANTHER" id="PTHR42754">
    <property type="entry name" value="ENDOGLUCANASE"/>
    <property type="match status" value="1"/>
</dbReference>
<dbReference type="PANTHER" id="PTHR42754:SF1">
    <property type="entry name" value="LIPOPROTEIN"/>
    <property type="match status" value="1"/>
</dbReference>
<dbReference type="InterPro" id="IPR011047">
    <property type="entry name" value="Quinoprotein_ADH-like_sf"/>
</dbReference>
<dbReference type="SUPFAM" id="SSF50998">
    <property type="entry name" value="Quinoprotein alcohol dehydrogenase-like"/>
    <property type="match status" value="1"/>
</dbReference>
<keyword evidence="1" id="KW-1133">Transmembrane helix</keyword>
<dbReference type="PROSITE" id="PS51257">
    <property type="entry name" value="PROKAR_LIPOPROTEIN"/>
    <property type="match status" value="1"/>
</dbReference>
<keyword evidence="1" id="KW-0472">Membrane</keyword>
<keyword evidence="1" id="KW-0812">Transmembrane</keyword>
<sequence>MKRYLYLKMLFVVLLIIFISGCTYFTPKTTWRKIHGYSGNEYVNDIIKTKDGNYILAGMSNSKNINGEDDFYFLKIDKWGNILWEIFFFGERDDNAQSVIETSDGGLLLLGESYSYATGISKDLFAIKYDAKGNLAWAKNFGGIDMDGGRQVIEDSDGNYIFVGWTRSFGQGNSDFYVLKLDPNGNLIWSKTWSGRNFDEASSVVEVEDGYLVLGYTMSFGNGSKDVVLVKFDKNGNVIWYKTYGGTKDDVGNRIEKTKDGNFILVGSTLSYSNYSDVYIIKVDPNGDMLWERYYGGDSGDEGECIRTTSDGGYIISGSTRSFGTTGTAVYLIRLDSDGNLLWQKVYDGDGDDDGKTIIETEDNGYILAGLTRSWGASLGDVLITKLNSQGDF</sequence>
<protein>
    <recommendedName>
        <fullName evidence="3">Lipoprotein</fullName>
    </recommendedName>
</protein>
<evidence type="ECO:0008006" key="3">
    <source>
        <dbReference type="Google" id="ProtNLM"/>
    </source>
</evidence>
<organism evidence="2">
    <name type="scientific">Dictyoglomus thermophilum</name>
    <dbReference type="NCBI Taxonomy" id="14"/>
    <lineage>
        <taxon>Bacteria</taxon>
        <taxon>Pseudomonadati</taxon>
        <taxon>Dictyoglomota</taxon>
        <taxon>Dictyoglomia</taxon>
        <taxon>Dictyoglomales</taxon>
        <taxon>Dictyoglomaceae</taxon>
        <taxon>Dictyoglomus</taxon>
    </lineage>
</organism>
<feature type="transmembrane region" description="Helical" evidence="1">
    <location>
        <begin position="6"/>
        <end position="25"/>
    </location>
</feature>
<comment type="caution">
    <text evidence="2">The sequence shown here is derived from an EMBL/GenBank/DDBJ whole genome shotgun (WGS) entry which is preliminary data.</text>
</comment>
<dbReference type="EMBL" id="DTIN01000008">
    <property type="protein sequence ID" value="HFX12653.1"/>
    <property type="molecule type" value="Genomic_DNA"/>
</dbReference>
<dbReference type="InterPro" id="IPR013431">
    <property type="entry name" value="Delta_60_rpt"/>
</dbReference>
<reference evidence="2" key="1">
    <citation type="journal article" date="2020" name="mSystems">
        <title>Genome- and Community-Level Interaction Insights into Carbon Utilization and Element Cycling Functions of Hydrothermarchaeota in Hydrothermal Sediment.</title>
        <authorList>
            <person name="Zhou Z."/>
            <person name="Liu Y."/>
            <person name="Xu W."/>
            <person name="Pan J."/>
            <person name="Luo Z.H."/>
            <person name="Li M."/>
        </authorList>
    </citation>
    <scope>NUCLEOTIDE SEQUENCE [LARGE SCALE GENOMIC DNA]</scope>
    <source>
        <strain evidence="2">SpSt-81</strain>
    </source>
</reference>
<evidence type="ECO:0000256" key="1">
    <source>
        <dbReference type="SAM" id="Phobius"/>
    </source>
</evidence>
<evidence type="ECO:0000313" key="2">
    <source>
        <dbReference type="EMBL" id="HFX12653.1"/>
    </source>
</evidence>
<accession>A0A7C3MIC8</accession>
<dbReference type="AlphaFoldDB" id="A0A7C3MIC8"/>